<protein>
    <submittedName>
        <fullName evidence="1">Monooxygenase</fullName>
    </submittedName>
</protein>
<dbReference type="EMBL" id="JABFOQ010000026">
    <property type="protein sequence ID" value="NOJ76226.1"/>
    <property type="molecule type" value="Genomic_DNA"/>
</dbReference>
<dbReference type="NCBIfam" id="NF008333">
    <property type="entry name" value="PRK11118.1"/>
    <property type="match status" value="1"/>
</dbReference>
<reference evidence="1 2" key="1">
    <citation type="submission" date="2020-05" db="EMBL/GenBank/DDBJ databases">
        <title>Tigecycline resistant gene in Empedobacter stercoris.</title>
        <authorList>
            <person name="Chen Y."/>
            <person name="Cheng Y."/>
            <person name="Zhou K."/>
        </authorList>
    </citation>
    <scope>NUCLEOTIDE SEQUENCE [LARGE SCALE GENOMIC DNA]</scope>
    <source>
        <strain evidence="1 2">ES202</strain>
    </source>
</reference>
<name>A0ABX1WNI1_9FLAO</name>
<dbReference type="Proteomes" id="UP000580344">
    <property type="component" value="Unassembled WGS sequence"/>
</dbReference>
<keyword evidence="1" id="KW-0560">Oxidoreductase</keyword>
<dbReference type="PANTHER" id="PTHR39169">
    <property type="match status" value="1"/>
</dbReference>
<dbReference type="GO" id="GO:0004497">
    <property type="term" value="F:monooxygenase activity"/>
    <property type="evidence" value="ECO:0007669"/>
    <property type="project" value="UniProtKB-KW"/>
</dbReference>
<proteinExistence type="predicted"/>
<keyword evidence="1" id="KW-0503">Monooxygenase</keyword>
<sequence>MILLQINFDFPVEYMGENLTNNAQPLAESINLEKGFISKIWIENKETARSGGIYIFDTIENAKNYAEMHSKRVEQMGATNIVSEYFEINEPLSTLNKGI</sequence>
<comment type="caution">
    <text evidence="1">The sequence shown here is derived from an EMBL/GenBank/DDBJ whole genome shotgun (WGS) entry which is preliminary data.</text>
</comment>
<dbReference type="RefSeq" id="WP_171623520.1">
    <property type="nucleotide sequence ID" value="NZ_CP053698.1"/>
</dbReference>
<keyword evidence="2" id="KW-1185">Reference proteome</keyword>
<gene>
    <name evidence="1" type="ORF">HMH06_10355</name>
</gene>
<accession>A0ABX1WNI1</accession>
<dbReference type="InterPro" id="IPR014910">
    <property type="entry name" value="YdhR"/>
</dbReference>
<dbReference type="SUPFAM" id="SSF54909">
    <property type="entry name" value="Dimeric alpha+beta barrel"/>
    <property type="match status" value="1"/>
</dbReference>
<evidence type="ECO:0000313" key="1">
    <source>
        <dbReference type="EMBL" id="NOJ76226.1"/>
    </source>
</evidence>
<dbReference type="InterPro" id="IPR011008">
    <property type="entry name" value="Dimeric_a/b-barrel"/>
</dbReference>
<evidence type="ECO:0000313" key="2">
    <source>
        <dbReference type="Proteomes" id="UP000580344"/>
    </source>
</evidence>
<organism evidence="1 2">
    <name type="scientific">Empedobacter stercoris</name>
    <dbReference type="NCBI Taxonomy" id="1628248"/>
    <lineage>
        <taxon>Bacteria</taxon>
        <taxon>Pseudomonadati</taxon>
        <taxon>Bacteroidota</taxon>
        <taxon>Flavobacteriia</taxon>
        <taxon>Flavobacteriales</taxon>
        <taxon>Weeksellaceae</taxon>
        <taxon>Empedobacter</taxon>
    </lineage>
</organism>
<dbReference type="PANTHER" id="PTHR39169:SF1">
    <property type="entry name" value="MONOOXYGENASE YDHR-RELATED"/>
    <property type="match status" value="1"/>
</dbReference>
<dbReference type="Gene3D" id="3.30.70.100">
    <property type="match status" value="1"/>
</dbReference>
<dbReference type="Pfam" id="PF08803">
    <property type="entry name" value="ydhR"/>
    <property type="match status" value="1"/>
</dbReference>